<reference evidence="3" key="1">
    <citation type="journal article" date="2013" name="Nature">
        <title>Draft genome of the wheat A-genome progenitor Triticum urartu.</title>
        <authorList>
            <person name="Ling H.Q."/>
            <person name="Zhao S."/>
            <person name="Liu D."/>
            <person name="Wang J."/>
            <person name="Sun H."/>
            <person name="Zhang C."/>
            <person name="Fan H."/>
            <person name="Li D."/>
            <person name="Dong L."/>
            <person name="Tao Y."/>
            <person name="Gao C."/>
            <person name="Wu H."/>
            <person name="Li Y."/>
            <person name="Cui Y."/>
            <person name="Guo X."/>
            <person name="Zheng S."/>
            <person name="Wang B."/>
            <person name="Yu K."/>
            <person name="Liang Q."/>
            <person name="Yang W."/>
            <person name="Lou X."/>
            <person name="Chen J."/>
            <person name="Feng M."/>
            <person name="Jian J."/>
            <person name="Zhang X."/>
            <person name="Luo G."/>
            <person name="Jiang Y."/>
            <person name="Liu J."/>
            <person name="Wang Z."/>
            <person name="Sha Y."/>
            <person name="Zhang B."/>
            <person name="Wu H."/>
            <person name="Tang D."/>
            <person name="Shen Q."/>
            <person name="Xue P."/>
            <person name="Zou S."/>
            <person name="Wang X."/>
            <person name="Liu X."/>
            <person name="Wang F."/>
            <person name="Yang Y."/>
            <person name="An X."/>
            <person name="Dong Z."/>
            <person name="Zhang K."/>
            <person name="Zhang X."/>
            <person name="Luo M.C."/>
            <person name="Dvorak J."/>
            <person name="Tong Y."/>
            <person name="Wang J."/>
            <person name="Yang H."/>
            <person name="Li Z."/>
            <person name="Wang D."/>
            <person name="Zhang A."/>
            <person name="Wang J."/>
        </authorList>
    </citation>
    <scope>NUCLEOTIDE SEQUENCE</scope>
    <source>
        <strain evidence="3">cv. G1812</strain>
    </source>
</reference>
<keyword evidence="3" id="KW-1185">Reference proteome</keyword>
<reference evidence="2" key="2">
    <citation type="submission" date="2018-03" db="EMBL/GenBank/DDBJ databases">
        <title>The Triticum urartu genome reveals the dynamic nature of wheat genome evolution.</title>
        <authorList>
            <person name="Ling H."/>
            <person name="Ma B."/>
            <person name="Shi X."/>
            <person name="Liu H."/>
            <person name="Dong L."/>
            <person name="Sun H."/>
            <person name="Cao Y."/>
            <person name="Gao Q."/>
            <person name="Zheng S."/>
            <person name="Li Y."/>
            <person name="Yu Y."/>
            <person name="Du H."/>
            <person name="Qi M."/>
            <person name="Li Y."/>
            <person name="Yu H."/>
            <person name="Cui Y."/>
            <person name="Wang N."/>
            <person name="Chen C."/>
            <person name="Wu H."/>
            <person name="Zhao Y."/>
            <person name="Zhang J."/>
            <person name="Li Y."/>
            <person name="Zhou W."/>
            <person name="Zhang B."/>
            <person name="Hu W."/>
            <person name="Eijk M."/>
            <person name="Tang J."/>
            <person name="Witsenboer H."/>
            <person name="Zhao S."/>
            <person name="Li Z."/>
            <person name="Zhang A."/>
            <person name="Wang D."/>
            <person name="Liang C."/>
        </authorList>
    </citation>
    <scope>NUCLEOTIDE SEQUENCE [LARGE SCALE GENOMIC DNA]</scope>
    <source>
        <strain evidence="2">cv. G1812</strain>
    </source>
</reference>
<sequence>MISTLVKSASGMFTPIFTALRISSGLDSVSKELGTRGIPSMSLFFAAALAFSSTLSILFCAFLRLNRRFSSVTGGGAGIISISPSISGNSTLYSLFLAVLASPTTFSTC</sequence>
<dbReference type="EnsemblPlants" id="TuG1812G0400001751.01.T08">
    <property type="protein sequence ID" value="TuG1812G0400001751.01.T08.cds239366"/>
    <property type="gene ID" value="TuG1812G0400001751.01"/>
</dbReference>
<proteinExistence type="predicted"/>
<gene>
    <name evidence="2" type="primary">LOC125551495</name>
</gene>
<evidence type="ECO:0000313" key="2">
    <source>
        <dbReference type="EnsemblPlants" id="TuG1812G0400001751.01.T08.cds239366"/>
    </source>
</evidence>
<dbReference type="AlphaFoldDB" id="A0A8R7Q2H1"/>
<organism evidence="2 3">
    <name type="scientific">Triticum urartu</name>
    <name type="common">Red wild einkorn</name>
    <name type="synonym">Crithodium urartu</name>
    <dbReference type="NCBI Taxonomy" id="4572"/>
    <lineage>
        <taxon>Eukaryota</taxon>
        <taxon>Viridiplantae</taxon>
        <taxon>Streptophyta</taxon>
        <taxon>Embryophyta</taxon>
        <taxon>Tracheophyta</taxon>
        <taxon>Spermatophyta</taxon>
        <taxon>Magnoliopsida</taxon>
        <taxon>Liliopsida</taxon>
        <taxon>Poales</taxon>
        <taxon>Poaceae</taxon>
        <taxon>BOP clade</taxon>
        <taxon>Pooideae</taxon>
        <taxon>Triticodae</taxon>
        <taxon>Triticeae</taxon>
        <taxon>Triticinae</taxon>
        <taxon>Triticum</taxon>
    </lineage>
</organism>
<dbReference type="EnsemblPlants" id="TuG1812G0400001751.01.T09">
    <property type="protein sequence ID" value="TuG1812G0400001751.01.T09.cds239335"/>
    <property type="gene ID" value="TuG1812G0400001751.01"/>
</dbReference>
<keyword evidence="1" id="KW-1133">Transmembrane helix</keyword>
<reference evidence="2" key="3">
    <citation type="submission" date="2022-06" db="UniProtKB">
        <authorList>
            <consortium name="EnsemblPlants"/>
        </authorList>
    </citation>
    <scope>IDENTIFICATION</scope>
</reference>
<dbReference type="Gramene" id="TuG1812G0400001751.01.T09">
    <property type="protein sequence ID" value="TuG1812G0400001751.01.T09.cds239335"/>
    <property type="gene ID" value="TuG1812G0400001751.01"/>
</dbReference>
<dbReference type="Gramene" id="TuG1812G0400001751.01.T08">
    <property type="protein sequence ID" value="TuG1812G0400001751.01.T08.cds239366"/>
    <property type="gene ID" value="TuG1812G0400001751.01"/>
</dbReference>
<name>A0A8R7Q2H1_TRIUA</name>
<dbReference type="Proteomes" id="UP000015106">
    <property type="component" value="Chromosome 4"/>
</dbReference>
<evidence type="ECO:0000256" key="1">
    <source>
        <dbReference type="SAM" id="Phobius"/>
    </source>
</evidence>
<feature type="transmembrane region" description="Helical" evidence="1">
    <location>
        <begin position="41"/>
        <end position="63"/>
    </location>
</feature>
<evidence type="ECO:0000313" key="3">
    <source>
        <dbReference type="Proteomes" id="UP000015106"/>
    </source>
</evidence>
<keyword evidence="1" id="KW-0472">Membrane</keyword>
<protein>
    <submittedName>
        <fullName evidence="2">Uncharacterized protein</fullName>
    </submittedName>
</protein>
<keyword evidence="1" id="KW-0812">Transmembrane</keyword>
<accession>A0A8R7Q2H1</accession>